<comment type="subcellular location">
    <subcellularLocation>
        <location evidence="7">Cytoplasm</location>
    </subcellularLocation>
</comment>
<dbReference type="CDD" id="cd00464">
    <property type="entry name" value="SK"/>
    <property type="match status" value="1"/>
</dbReference>
<dbReference type="SUPFAM" id="SSF52540">
    <property type="entry name" value="P-loop containing nucleoside triphosphate hydrolases"/>
    <property type="match status" value="1"/>
</dbReference>
<dbReference type="AlphaFoldDB" id="A0A1N6Z6I0"/>
<dbReference type="EMBL" id="FTLX01000006">
    <property type="protein sequence ID" value="SIR22458.1"/>
    <property type="molecule type" value="Genomic_DNA"/>
</dbReference>
<dbReference type="Pfam" id="PF01202">
    <property type="entry name" value="SKI"/>
    <property type="match status" value="1"/>
</dbReference>
<comment type="subunit">
    <text evidence="7">Monomer.</text>
</comment>
<keyword evidence="4 7" id="KW-0418">Kinase</keyword>
<accession>A0A1N6Z6I0</accession>
<feature type="binding site" evidence="7">
    <location>
        <position position="69"/>
    </location>
    <ligand>
        <name>substrate</name>
    </ligand>
</feature>
<dbReference type="Proteomes" id="UP000186385">
    <property type="component" value="Unassembled WGS sequence"/>
</dbReference>
<evidence type="ECO:0000313" key="9">
    <source>
        <dbReference type="Proteomes" id="UP000186385"/>
    </source>
</evidence>
<dbReference type="EC" id="2.7.1.71" evidence="7"/>
<feature type="binding site" evidence="7">
    <location>
        <position position="27"/>
    </location>
    <ligand>
        <name>Mg(2+)</name>
        <dbReference type="ChEBI" id="CHEBI:18420"/>
    </ligand>
</feature>
<feature type="binding site" evidence="7">
    <location>
        <begin position="23"/>
        <end position="28"/>
    </location>
    <ligand>
        <name>ATP</name>
        <dbReference type="ChEBI" id="CHEBI:30616"/>
    </ligand>
</feature>
<comment type="cofactor">
    <cofactor evidence="7">
        <name>Mg(2+)</name>
        <dbReference type="ChEBI" id="CHEBI:18420"/>
    </cofactor>
    <text evidence="7">Binds 1 Mg(2+) ion per subunit.</text>
</comment>
<dbReference type="GO" id="GO:0004765">
    <property type="term" value="F:shikimate kinase activity"/>
    <property type="evidence" value="ECO:0007669"/>
    <property type="project" value="UniProtKB-UniRule"/>
</dbReference>
<proteinExistence type="inferred from homology"/>
<evidence type="ECO:0000256" key="3">
    <source>
        <dbReference type="ARBA" id="ARBA00022741"/>
    </source>
</evidence>
<dbReference type="PRINTS" id="PR01100">
    <property type="entry name" value="SHIKIMTKNASE"/>
</dbReference>
<evidence type="ECO:0000256" key="6">
    <source>
        <dbReference type="ARBA" id="ARBA00023141"/>
    </source>
</evidence>
<evidence type="ECO:0000256" key="1">
    <source>
        <dbReference type="ARBA" id="ARBA00022605"/>
    </source>
</evidence>
<dbReference type="GO" id="GO:0009073">
    <property type="term" value="P:aromatic amino acid family biosynthetic process"/>
    <property type="evidence" value="ECO:0007669"/>
    <property type="project" value="UniProtKB-KW"/>
</dbReference>
<organism evidence="8 9">
    <name type="scientific">Domibacillus enclensis</name>
    <dbReference type="NCBI Taxonomy" id="1017273"/>
    <lineage>
        <taxon>Bacteria</taxon>
        <taxon>Bacillati</taxon>
        <taxon>Bacillota</taxon>
        <taxon>Bacilli</taxon>
        <taxon>Bacillales</taxon>
        <taxon>Bacillaceae</taxon>
        <taxon>Domibacillus</taxon>
    </lineage>
</organism>
<keyword evidence="7" id="KW-0963">Cytoplasm</keyword>
<comment type="catalytic activity">
    <reaction evidence="7">
        <text>shikimate + ATP = 3-phosphoshikimate + ADP + H(+)</text>
        <dbReference type="Rhea" id="RHEA:13121"/>
        <dbReference type="ChEBI" id="CHEBI:15378"/>
        <dbReference type="ChEBI" id="CHEBI:30616"/>
        <dbReference type="ChEBI" id="CHEBI:36208"/>
        <dbReference type="ChEBI" id="CHEBI:145989"/>
        <dbReference type="ChEBI" id="CHEBI:456216"/>
        <dbReference type="EC" id="2.7.1.71"/>
    </reaction>
</comment>
<feature type="binding site" evidence="7">
    <location>
        <position position="130"/>
    </location>
    <ligand>
        <name>ATP</name>
        <dbReference type="ChEBI" id="CHEBI:30616"/>
    </ligand>
</feature>
<feature type="binding site" evidence="7">
    <location>
        <position position="148"/>
    </location>
    <ligand>
        <name>substrate</name>
    </ligand>
</feature>
<evidence type="ECO:0000256" key="7">
    <source>
        <dbReference type="HAMAP-Rule" id="MF_00109"/>
    </source>
</evidence>
<evidence type="ECO:0000313" key="8">
    <source>
        <dbReference type="EMBL" id="SIR22458.1"/>
    </source>
</evidence>
<dbReference type="GO" id="GO:0008652">
    <property type="term" value="P:amino acid biosynthetic process"/>
    <property type="evidence" value="ECO:0007669"/>
    <property type="project" value="UniProtKB-KW"/>
</dbReference>
<comment type="function">
    <text evidence="7">Catalyzes the specific phosphorylation of the 3-hydroxyl group of shikimic acid using ATP as a cosubstrate.</text>
</comment>
<dbReference type="HAMAP" id="MF_00109">
    <property type="entry name" value="Shikimate_kinase"/>
    <property type="match status" value="1"/>
</dbReference>
<feature type="binding site" evidence="7">
    <location>
        <position position="91"/>
    </location>
    <ligand>
        <name>substrate</name>
    </ligand>
</feature>
<dbReference type="PANTHER" id="PTHR21087:SF16">
    <property type="entry name" value="SHIKIMATE KINASE 1, CHLOROPLASTIC"/>
    <property type="match status" value="1"/>
</dbReference>
<keyword evidence="7" id="KW-0460">Magnesium</keyword>
<dbReference type="STRING" id="1017273.SAMN05443094_106116"/>
<dbReference type="GO" id="GO:0009423">
    <property type="term" value="P:chorismate biosynthetic process"/>
    <property type="evidence" value="ECO:0007669"/>
    <property type="project" value="UniProtKB-UniRule"/>
</dbReference>
<keyword evidence="7" id="KW-0479">Metal-binding</keyword>
<dbReference type="Gene3D" id="3.40.50.300">
    <property type="entry name" value="P-loop containing nucleotide triphosphate hydrolases"/>
    <property type="match status" value="1"/>
</dbReference>
<comment type="pathway">
    <text evidence="7">Metabolic intermediate biosynthesis; chorismate biosynthesis; chorismate from D-erythrose 4-phosphate and phosphoenolpyruvate: step 5/7.</text>
</comment>
<name>A0A1N6Z6I0_9BACI</name>
<dbReference type="GO" id="GO:0000287">
    <property type="term" value="F:magnesium ion binding"/>
    <property type="evidence" value="ECO:0007669"/>
    <property type="project" value="UniProtKB-UniRule"/>
</dbReference>
<evidence type="ECO:0000256" key="4">
    <source>
        <dbReference type="ARBA" id="ARBA00022777"/>
    </source>
</evidence>
<evidence type="ECO:0000256" key="5">
    <source>
        <dbReference type="ARBA" id="ARBA00022840"/>
    </source>
</evidence>
<protein>
    <recommendedName>
        <fullName evidence="7">Shikimate kinase</fullName>
        <shortName evidence="7">SK</shortName>
        <ecNumber evidence="7">2.7.1.71</ecNumber>
    </recommendedName>
</protein>
<comment type="similarity">
    <text evidence="7">Belongs to the shikimate kinase family.</text>
</comment>
<dbReference type="GO" id="GO:0005524">
    <property type="term" value="F:ATP binding"/>
    <property type="evidence" value="ECO:0007669"/>
    <property type="project" value="UniProtKB-UniRule"/>
</dbReference>
<dbReference type="InterPro" id="IPR027417">
    <property type="entry name" value="P-loop_NTPase"/>
</dbReference>
<evidence type="ECO:0000256" key="2">
    <source>
        <dbReference type="ARBA" id="ARBA00022679"/>
    </source>
</evidence>
<dbReference type="InterPro" id="IPR000623">
    <property type="entry name" value="Shikimate_kinase/TSH1"/>
</dbReference>
<keyword evidence="5 7" id="KW-0067">ATP-binding</keyword>
<gene>
    <name evidence="7" type="primary">aroK</name>
    <name evidence="8" type="ORF">SAMN05443094_106116</name>
</gene>
<sequence length="188" mass="21461">MFTLSEKRIAENEKTIVLIGFMGVGKTTVGELLAQKLNRTFIDVDQEIEKDFGMSIPDIFTKHGEPFFRELEQAKTCELAQEPLRVLSLGGGAFLNESIQKTCLAHGIVIHLDIDWAEWTERMELLIDDRPLLQSKDLSDVQELFYKRQSAYAVNHARLLINKRTPEEVADALIDSLKQIWASSELRK</sequence>
<reference evidence="8 9" key="1">
    <citation type="submission" date="2017-01" db="EMBL/GenBank/DDBJ databases">
        <authorList>
            <person name="Mah S.A."/>
            <person name="Swanson W.J."/>
            <person name="Moy G.W."/>
            <person name="Vacquier V.D."/>
        </authorList>
    </citation>
    <scope>NUCLEOTIDE SEQUENCE [LARGE SCALE GENOMIC DNA]</scope>
    <source>
        <strain evidence="8 9">NIO-1016</strain>
    </source>
</reference>
<keyword evidence="6 7" id="KW-0057">Aromatic amino acid biosynthesis</keyword>
<dbReference type="PANTHER" id="PTHR21087">
    <property type="entry name" value="SHIKIMATE KINASE"/>
    <property type="match status" value="1"/>
</dbReference>
<dbReference type="GO" id="GO:0005829">
    <property type="term" value="C:cytosol"/>
    <property type="evidence" value="ECO:0007669"/>
    <property type="project" value="TreeGrafter"/>
</dbReference>
<keyword evidence="2 7" id="KW-0808">Transferase</keyword>
<keyword evidence="3 7" id="KW-0547">Nucleotide-binding</keyword>
<dbReference type="UniPathway" id="UPA00053">
    <property type="reaction ID" value="UER00088"/>
</dbReference>
<dbReference type="InterPro" id="IPR031322">
    <property type="entry name" value="Shikimate/glucono_kinase"/>
</dbReference>
<keyword evidence="1 7" id="KW-0028">Amino-acid biosynthesis</keyword>
<feature type="binding site" evidence="7">
    <location>
        <position position="45"/>
    </location>
    <ligand>
        <name>substrate</name>
    </ligand>
</feature>
<feature type="binding site" evidence="7">
    <location>
        <position position="164"/>
    </location>
    <ligand>
        <name>ATP</name>
        <dbReference type="ChEBI" id="CHEBI:30616"/>
    </ligand>
</feature>